<dbReference type="Proteomes" id="UP000041254">
    <property type="component" value="Unassembled WGS sequence"/>
</dbReference>
<feature type="signal peptide" evidence="2">
    <location>
        <begin position="1"/>
        <end position="30"/>
    </location>
</feature>
<evidence type="ECO:0000256" key="2">
    <source>
        <dbReference type="SAM" id="SignalP"/>
    </source>
</evidence>
<organism evidence="3 4">
    <name type="scientific">Vitrella brassicaformis (strain CCMP3155)</name>
    <dbReference type="NCBI Taxonomy" id="1169540"/>
    <lineage>
        <taxon>Eukaryota</taxon>
        <taxon>Sar</taxon>
        <taxon>Alveolata</taxon>
        <taxon>Colpodellida</taxon>
        <taxon>Vitrellaceae</taxon>
        <taxon>Vitrella</taxon>
    </lineage>
</organism>
<dbReference type="InParanoid" id="A0A0G4G0R7"/>
<keyword evidence="4" id="KW-1185">Reference proteome</keyword>
<evidence type="ECO:0000256" key="1">
    <source>
        <dbReference type="SAM" id="MobiDB-lite"/>
    </source>
</evidence>
<reference evidence="3 4" key="1">
    <citation type="submission" date="2014-11" db="EMBL/GenBank/DDBJ databases">
        <authorList>
            <person name="Zhu J."/>
            <person name="Qi W."/>
            <person name="Song R."/>
        </authorList>
    </citation>
    <scope>NUCLEOTIDE SEQUENCE [LARGE SCALE GENOMIC DNA]</scope>
</reference>
<protein>
    <submittedName>
        <fullName evidence="3">Uncharacterized protein</fullName>
    </submittedName>
</protein>
<dbReference type="PhylomeDB" id="A0A0G4G0R7"/>
<keyword evidence="2" id="KW-0732">Signal</keyword>
<evidence type="ECO:0000313" key="3">
    <source>
        <dbReference type="EMBL" id="CEM21135.1"/>
    </source>
</evidence>
<dbReference type="VEuPathDB" id="CryptoDB:Vbra_2601"/>
<dbReference type="AlphaFoldDB" id="A0A0G4G0R7"/>
<evidence type="ECO:0000313" key="4">
    <source>
        <dbReference type="Proteomes" id="UP000041254"/>
    </source>
</evidence>
<sequence length="218" mass="24080">MSPHHCVALAALYVPALLVTLLTCLPVTLGWRRHDVSSAIGLARQGPPPVAPDVPDVLLGCHAPIHGLGQGTELTYYLFQELHMHIGTIDTMFTKLAFIDNEEDVLLPRKLSGYRKNEKLVQYKTADDHLTYPSCRTSGSSTLPILDRFLLRTLHSDCHSTTSRPSYSSIVIRTSFGISRHIGWMGLASRRCVRPCRDDGRSPPHSGKIFGPSSRRAA</sequence>
<proteinExistence type="predicted"/>
<name>A0A0G4G0R7_VITBC</name>
<feature type="region of interest" description="Disordered" evidence="1">
    <location>
        <begin position="195"/>
        <end position="218"/>
    </location>
</feature>
<feature type="chain" id="PRO_5005189822" evidence="2">
    <location>
        <begin position="31"/>
        <end position="218"/>
    </location>
</feature>
<accession>A0A0G4G0R7</accession>
<dbReference type="EMBL" id="CDMY01000535">
    <property type="protein sequence ID" value="CEM21135.1"/>
    <property type="molecule type" value="Genomic_DNA"/>
</dbReference>
<gene>
    <name evidence="3" type="ORF">Vbra_2601</name>
</gene>